<evidence type="ECO:0000256" key="12">
    <source>
        <dbReference type="SAM" id="Phobius"/>
    </source>
</evidence>
<evidence type="ECO:0000256" key="2">
    <source>
        <dbReference type="ARBA" id="ARBA00007543"/>
    </source>
</evidence>
<feature type="transmembrane region" description="Helical" evidence="12">
    <location>
        <begin position="158"/>
        <end position="181"/>
    </location>
</feature>
<dbReference type="Proteomes" id="UP000567246">
    <property type="component" value="Unassembled WGS sequence"/>
</dbReference>
<dbReference type="GO" id="GO:0009055">
    <property type="term" value="F:electron transfer activity"/>
    <property type="evidence" value="ECO:0007669"/>
    <property type="project" value="TreeGrafter"/>
</dbReference>
<evidence type="ECO:0000256" key="9">
    <source>
        <dbReference type="ARBA" id="ARBA00022989"/>
    </source>
</evidence>
<feature type="transmembrane region" description="Helical" evidence="12">
    <location>
        <begin position="294"/>
        <end position="317"/>
    </location>
</feature>
<feature type="transmembrane region" description="Helical" evidence="12">
    <location>
        <begin position="6"/>
        <end position="38"/>
    </location>
</feature>
<dbReference type="GO" id="GO:0070069">
    <property type="term" value="C:cytochrome complex"/>
    <property type="evidence" value="ECO:0007669"/>
    <property type="project" value="TreeGrafter"/>
</dbReference>
<feature type="transmembrane region" description="Helical" evidence="12">
    <location>
        <begin position="250"/>
        <end position="274"/>
    </location>
</feature>
<dbReference type="GO" id="GO:0005886">
    <property type="term" value="C:plasma membrane"/>
    <property type="evidence" value="ECO:0007669"/>
    <property type="project" value="UniProtKB-SubCell"/>
</dbReference>
<feature type="transmembrane region" description="Helical" evidence="12">
    <location>
        <begin position="224"/>
        <end position="243"/>
    </location>
</feature>
<evidence type="ECO:0000256" key="3">
    <source>
        <dbReference type="ARBA" id="ARBA00022448"/>
    </source>
</evidence>
<keyword evidence="10" id="KW-0408">Iron</keyword>
<evidence type="ECO:0000256" key="1">
    <source>
        <dbReference type="ARBA" id="ARBA00004651"/>
    </source>
</evidence>
<evidence type="ECO:0000256" key="5">
    <source>
        <dbReference type="ARBA" id="ARBA00022617"/>
    </source>
</evidence>
<name>A0A7W9MZI6_9MICC</name>
<keyword evidence="8" id="KW-0249">Electron transport</keyword>
<sequence length="340" mass="36892">MAEALPVFWYVIIAVLWLGYLALEGFDLGAGMLMQAWARDERRRRVLLNVIGPVWEGNEVWLITAIGAMFAAFPFWYASLLSTLYLPMLLLLLALILRAVSIEYRGKARTDRTRAVWTWCLALGSFTAAFVVGAFLALTTTGLPIDANGDRVGGPFAWLNGWAVLGGLAVVGFSIAQAWAFIGLKTDGAPRQAAARFLSRWTPVALVPLLVWAGAVLLRGDRPWTWALLAAGVAAAAGSVVAARRGREGLALAGLTLFLVAAWSAVMIVQFPVLQPSTVDPAFDLTAEIAASGPYTLGIMAVISLVFVPIVLAYSAWSYWVFRRRVRETHIPEPHAVEPV</sequence>
<dbReference type="GO" id="GO:0016682">
    <property type="term" value="F:oxidoreductase activity, acting on diphenols and related substances as donors, oxygen as acceptor"/>
    <property type="evidence" value="ECO:0007669"/>
    <property type="project" value="TreeGrafter"/>
</dbReference>
<keyword evidence="11 12" id="KW-0472">Membrane</keyword>
<feature type="transmembrane region" description="Helical" evidence="12">
    <location>
        <begin position="201"/>
        <end position="218"/>
    </location>
</feature>
<keyword evidence="5" id="KW-0349">Heme</keyword>
<dbReference type="InterPro" id="IPR003317">
    <property type="entry name" value="Cyt-d_oxidase_su2"/>
</dbReference>
<dbReference type="PANTHER" id="PTHR43141:SF5">
    <property type="entry name" value="CYTOCHROME BD-I UBIQUINOL OXIDASE SUBUNIT 2"/>
    <property type="match status" value="1"/>
</dbReference>
<dbReference type="PIRSF" id="PIRSF000267">
    <property type="entry name" value="Cyt_oxidse_sub2"/>
    <property type="match status" value="1"/>
</dbReference>
<evidence type="ECO:0000256" key="6">
    <source>
        <dbReference type="ARBA" id="ARBA00022692"/>
    </source>
</evidence>
<gene>
    <name evidence="13" type="ORF">HDA33_000544</name>
</gene>
<keyword evidence="14" id="KW-1185">Reference proteome</keyword>
<evidence type="ECO:0000256" key="8">
    <source>
        <dbReference type="ARBA" id="ARBA00022982"/>
    </source>
</evidence>
<comment type="caution">
    <text evidence="13">The sequence shown here is derived from an EMBL/GenBank/DDBJ whole genome shotgun (WGS) entry which is preliminary data.</text>
</comment>
<evidence type="ECO:0000256" key="10">
    <source>
        <dbReference type="ARBA" id="ARBA00023004"/>
    </source>
</evidence>
<dbReference type="GO" id="GO:0046872">
    <property type="term" value="F:metal ion binding"/>
    <property type="evidence" value="ECO:0007669"/>
    <property type="project" value="UniProtKB-KW"/>
</dbReference>
<dbReference type="NCBIfam" id="TIGR00203">
    <property type="entry name" value="cydB"/>
    <property type="match status" value="1"/>
</dbReference>
<dbReference type="PANTHER" id="PTHR43141">
    <property type="entry name" value="CYTOCHROME BD2 SUBUNIT II"/>
    <property type="match status" value="1"/>
</dbReference>
<keyword evidence="13" id="KW-0560">Oxidoreductase</keyword>
<accession>A0A7W9MZI6</accession>
<keyword evidence="3" id="KW-0813">Transport</keyword>
<feature type="transmembrane region" description="Helical" evidence="12">
    <location>
        <begin position="116"/>
        <end position="138"/>
    </location>
</feature>
<keyword evidence="9 12" id="KW-1133">Transmembrane helix</keyword>
<reference evidence="13 14" key="1">
    <citation type="submission" date="2020-08" db="EMBL/GenBank/DDBJ databases">
        <title>Sequencing the genomes of 1000 actinobacteria strains.</title>
        <authorList>
            <person name="Klenk H.-P."/>
        </authorList>
    </citation>
    <scope>NUCLEOTIDE SEQUENCE [LARGE SCALE GENOMIC DNA]</scope>
    <source>
        <strain evidence="13 14">DSM 17945</strain>
    </source>
</reference>
<protein>
    <submittedName>
        <fullName evidence="13">Cytochrome d ubiquinol oxidase subunit II</fullName>
        <ecNumber evidence="13">1.10.3.-</ecNumber>
    </submittedName>
</protein>
<evidence type="ECO:0000256" key="4">
    <source>
        <dbReference type="ARBA" id="ARBA00022475"/>
    </source>
</evidence>
<organism evidence="13 14">
    <name type="scientific">Micrococcus endophyticus</name>
    <dbReference type="NCBI Taxonomy" id="455343"/>
    <lineage>
        <taxon>Bacteria</taxon>
        <taxon>Bacillati</taxon>
        <taxon>Actinomycetota</taxon>
        <taxon>Actinomycetes</taxon>
        <taxon>Micrococcales</taxon>
        <taxon>Micrococcaceae</taxon>
        <taxon>Micrococcus</taxon>
    </lineage>
</organism>
<dbReference type="Pfam" id="PF02322">
    <property type="entry name" value="Cyt_bd_oxida_II"/>
    <property type="match status" value="1"/>
</dbReference>
<keyword evidence="7" id="KW-0479">Metal-binding</keyword>
<keyword evidence="4" id="KW-1003">Cell membrane</keyword>
<dbReference type="AlphaFoldDB" id="A0A7W9MZI6"/>
<evidence type="ECO:0000313" key="14">
    <source>
        <dbReference type="Proteomes" id="UP000567246"/>
    </source>
</evidence>
<comment type="similarity">
    <text evidence="2">Belongs to the cytochrome ubiquinol oxidase subunit 2 family.</text>
</comment>
<evidence type="ECO:0000256" key="7">
    <source>
        <dbReference type="ARBA" id="ARBA00022723"/>
    </source>
</evidence>
<dbReference type="GO" id="GO:0019646">
    <property type="term" value="P:aerobic electron transport chain"/>
    <property type="evidence" value="ECO:0007669"/>
    <property type="project" value="TreeGrafter"/>
</dbReference>
<dbReference type="EC" id="1.10.3.-" evidence="13"/>
<proteinExistence type="inferred from homology"/>
<dbReference type="EMBL" id="JACHMW010000001">
    <property type="protein sequence ID" value="MBB5847980.1"/>
    <property type="molecule type" value="Genomic_DNA"/>
</dbReference>
<dbReference type="RefSeq" id="WP_049147391.1">
    <property type="nucleotide sequence ID" value="NZ_BAABAG010000005.1"/>
</dbReference>
<evidence type="ECO:0000256" key="11">
    <source>
        <dbReference type="ARBA" id="ARBA00023136"/>
    </source>
</evidence>
<comment type="subcellular location">
    <subcellularLocation>
        <location evidence="1">Cell membrane</location>
        <topology evidence="1">Multi-pass membrane protein</topology>
    </subcellularLocation>
</comment>
<keyword evidence="6 12" id="KW-0812">Transmembrane</keyword>
<feature type="transmembrane region" description="Helical" evidence="12">
    <location>
        <begin position="84"/>
        <end position="104"/>
    </location>
</feature>
<evidence type="ECO:0000313" key="13">
    <source>
        <dbReference type="EMBL" id="MBB5847980.1"/>
    </source>
</evidence>